<keyword evidence="3" id="KW-1185">Reference proteome</keyword>
<evidence type="ECO:0000313" key="2">
    <source>
        <dbReference type="EMBL" id="MEQ2426991.1"/>
    </source>
</evidence>
<proteinExistence type="predicted"/>
<accession>A0ABV1DB37</accession>
<dbReference type="InterPro" id="IPR003673">
    <property type="entry name" value="CoA-Trfase_fam_III"/>
</dbReference>
<dbReference type="Proteomes" id="UP001454086">
    <property type="component" value="Unassembled WGS sequence"/>
</dbReference>
<gene>
    <name evidence="2" type="ORF">WMQ36_18645</name>
</gene>
<reference evidence="2 3" key="1">
    <citation type="submission" date="2024-03" db="EMBL/GenBank/DDBJ databases">
        <title>Human intestinal bacterial collection.</title>
        <authorList>
            <person name="Pauvert C."/>
            <person name="Hitch T.C.A."/>
            <person name="Clavel T."/>
        </authorList>
    </citation>
    <scope>NUCLEOTIDE SEQUENCE [LARGE SCALE GENOMIC DNA]</scope>
    <source>
        <strain evidence="2 3">CLA-SR-H021</strain>
    </source>
</reference>
<comment type="caution">
    <text evidence="2">The sequence shown here is derived from an EMBL/GenBank/DDBJ whole genome shotgun (WGS) entry which is preliminary data.</text>
</comment>
<dbReference type="PANTHER" id="PTHR48207">
    <property type="entry name" value="SUCCINATE--HYDROXYMETHYLGLUTARATE COA-TRANSFERASE"/>
    <property type="match status" value="1"/>
</dbReference>
<dbReference type="InterPro" id="IPR050483">
    <property type="entry name" value="CoA-transferase_III_domain"/>
</dbReference>
<dbReference type="GO" id="GO:0016740">
    <property type="term" value="F:transferase activity"/>
    <property type="evidence" value="ECO:0007669"/>
    <property type="project" value="UniProtKB-KW"/>
</dbReference>
<dbReference type="InterPro" id="IPR044855">
    <property type="entry name" value="CoA-Trfase_III_dom3_sf"/>
</dbReference>
<protein>
    <submittedName>
        <fullName evidence="2">CoA transferase</fullName>
        <ecNumber evidence="2">2.8.3.-</ecNumber>
    </submittedName>
</protein>
<dbReference type="EMBL" id="JBBMFM010000083">
    <property type="protein sequence ID" value="MEQ2426991.1"/>
    <property type="molecule type" value="Genomic_DNA"/>
</dbReference>
<name>A0ABV1DB37_9FIRM</name>
<keyword evidence="1 2" id="KW-0808">Transferase</keyword>
<dbReference type="Gene3D" id="3.30.1540.10">
    <property type="entry name" value="formyl-coa transferase, domain 3"/>
    <property type="match status" value="1"/>
</dbReference>
<sequence>MTKALEGIRILDFTRAYSGPYCTMLLGDLGAEVIKVERAGSGDDTRTLFPVKDGESGYFAYLNRSKKSIALDLKTGSGKKIALDIAAKSDILVENFSPGTMSRLGLGYEDIKAVNPDIVYASLSGFGQYGPYSKKPAYDGVISTMAGLVSLSGFPEQPVRPGPAIADSATGVHCALAVLAALCFKLRGGSGQYVDVAMMDTIFSMLEGFIPMASMLDMLPERFGNGNASSAPYNMYRTNDGFVAIATANESLFRRLAQLMEREDLIENPKFCQNYLRKQNVDELDQIISRWTAQYDSDTLVSMLDDAKVPAGKMNTVFDLLEDPQIKARNMLINQEIPGLGTFVFPGNPLKLSLTPPDTSQRAPGLNEHAEEILIECGYKTEMIERLKKDGVI</sequence>
<organism evidence="2 3">
    <name type="scientific">Enterocloster hominis</name>
    <name type="common">ex Hitch et al. 2024</name>
    <dbReference type="NCBI Taxonomy" id="1917870"/>
    <lineage>
        <taxon>Bacteria</taxon>
        <taxon>Bacillati</taxon>
        <taxon>Bacillota</taxon>
        <taxon>Clostridia</taxon>
        <taxon>Lachnospirales</taxon>
        <taxon>Lachnospiraceae</taxon>
        <taxon>Enterocloster</taxon>
    </lineage>
</organism>
<dbReference type="InterPro" id="IPR023606">
    <property type="entry name" value="CoA-Trfase_III_dom_1_sf"/>
</dbReference>
<dbReference type="Pfam" id="PF02515">
    <property type="entry name" value="CoA_transf_3"/>
    <property type="match status" value="1"/>
</dbReference>
<dbReference type="Gene3D" id="3.40.50.10540">
    <property type="entry name" value="Crotonobetainyl-coa:carnitine coa-transferase, domain 1"/>
    <property type="match status" value="1"/>
</dbReference>
<dbReference type="SUPFAM" id="SSF89796">
    <property type="entry name" value="CoA-transferase family III (CaiB/BaiF)"/>
    <property type="match status" value="1"/>
</dbReference>
<evidence type="ECO:0000313" key="3">
    <source>
        <dbReference type="Proteomes" id="UP001454086"/>
    </source>
</evidence>
<dbReference type="EC" id="2.8.3.-" evidence="2"/>
<dbReference type="PANTHER" id="PTHR48207:SF3">
    <property type="entry name" value="SUCCINATE--HYDROXYMETHYLGLUTARATE COA-TRANSFERASE"/>
    <property type="match status" value="1"/>
</dbReference>
<dbReference type="RefSeq" id="WP_008726349.1">
    <property type="nucleotide sequence ID" value="NZ_JAJFDX010000018.1"/>
</dbReference>
<evidence type="ECO:0000256" key="1">
    <source>
        <dbReference type="ARBA" id="ARBA00022679"/>
    </source>
</evidence>